<dbReference type="Pfam" id="PF00271">
    <property type="entry name" value="Helicase_C"/>
    <property type="match status" value="1"/>
</dbReference>
<dbReference type="InterPro" id="IPR011545">
    <property type="entry name" value="DEAD/DEAH_box_helicase_dom"/>
</dbReference>
<reference evidence="7" key="1">
    <citation type="journal article" date="2015" name="Nature">
        <title>Complex archaea that bridge the gap between prokaryotes and eukaryotes.</title>
        <authorList>
            <person name="Spang A."/>
            <person name="Saw J.H."/>
            <person name="Jorgensen S.L."/>
            <person name="Zaremba-Niedzwiedzka K."/>
            <person name="Martijn J."/>
            <person name="Lind A.E."/>
            <person name="van Eijk R."/>
            <person name="Schleper C."/>
            <person name="Guy L."/>
            <person name="Ettema T.J."/>
        </authorList>
    </citation>
    <scope>NUCLEOTIDE SEQUENCE</scope>
</reference>
<dbReference type="Gene3D" id="3.40.50.300">
    <property type="entry name" value="P-loop containing nucleotide triphosphate hydrolases"/>
    <property type="match status" value="2"/>
</dbReference>
<dbReference type="Gene3D" id="3.30.70.330">
    <property type="match status" value="1"/>
</dbReference>
<dbReference type="PANTHER" id="PTHR47959:SF1">
    <property type="entry name" value="ATP-DEPENDENT RNA HELICASE DBPA"/>
    <property type="match status" value="1"/>
</dbReference>
<dbReference type="InterPro" id="IPR001650">
    <property type="entry name" value="Helicase_C-like"/>
</dbReference>
<dbReference type="InterPro" id="IPR005580">
    <property type="entry name" value="DbpA/CsdA_RNA-bd_dom"/>
</dbReference>
<sequence length="440" mass="49015">MANIIRSQHDILGKLRIAALNAMQEEAIATIGKSANTVLLSPTGTGKTLAFLLPLIEMLDVTSIDVQALILVPSRELAIQIEQVLRDMGSGYKVNAVYGGRPISKDKIELKHSPAILIGTPGRILDHFTSGRFSTESINTIVLDEFDKSLETGFENEMNEIIHLLPNLNKRILTSATQGVEIPRFVGLDRPEIIDYTKQKLESRLTIKTLISQDKDKMKTLLKLLVHLGNEPGIIFCNFKDSIDRVSAFLDDKHINYTSFSGGMEQRDRERSLIKFRNGTCRILVATDLAARGIDIPELGFIVHYELPLTFEDFTHRNGRTARVAANGTAYVLQWEKERLPEFIAKGDSISILNDDTAKSSNANHWETLFISGGRKDKISKGDIAGLFLKQGGMQKVQLGVIELKQDCAFVAVPQELAQNLVKKLNNSRLKKKKVRVSIL</sequence>
<dbReference type="SMART" id="SM00487">
    <property type="entry name" value="DEXDc"/>
    <property type="match status" value="1"/>
</dbReference>
<dbReference type="GO" id="GO:0016787">
    <property type="term" value="F:hydrolase activity"/>
    <property type="evidence" value="ECO:0007669"/>
    <property type="project" value="UniProtKB-KW"/>
</dbReference>
<dbReference type="GO" id="GO:0005829">
    <property type="term" value="C:cytosol"/>
    <property type="evidence" value="ECO:0007669"/>
    <property type="project" value="TreeGrafter"/>
</dbReference>
<dbReference type="SUPFAM" id="SSF52540">
    <property type="entry name" value="P-loop containing nucleoside triphosphate hydrolases"/>
    <property type="match status" value="1"/>
</dbReference>
<dbReference type="InterPro" id="IPR050079">
    <property type="entry name" value="DEAD_box_RNA_helicase"/>
</dbReference>
<evidence type="ECO:0000259" key="6">
    <source>
        <dbReference type="PROSITE" id="PS51194"/>
    </source>
</evidence>
<dbReference type="Pfam" id="PF03880">
    <property type="entry name" value="DbpA"/>
    <property type="match status" value="1"/>
</dbReference>
<dbReference type="GO" id="GO:0005524">
    <property type="term" value="F:ATP binding"/>
    <property type="evidence" value="ECO:0007669"/>
    <property type="project" value="UniProtKB-KW"/>
</dbReference>
<evidence type="ECO:0000256" key="4">
    <source>
        <dbReference type="ARBA" id="ARBA00022840"/>
    </source>
</evidence>
<name>A0A0F9QW09_9ZZZZ</name>
<dbReference type="CDD" id="cd12252">
    <property type="entry name" value="RRM_DbpA"/>
    <property type="match status" value="1"/>
</dbReference>
<organism evidence="7">
    <name type="scientific">marine sediment metagenome</name>
    <dbReference type="NCBI Taxonomy" id="412755"/>
    <lineage>
        <taxon>unclassified sequences</taxon>
        <taxon>metagenomes</taxon>
        <taxon>ecological metagenomes</taxon>
    </lineage>
</organism>
<dbReference type="PROSITE" id="PS51194">
    <property type="entry name" value="HELICASE_CTER"/>
    <property type="match status" value="1"/>
</dbReference>
<dbReference type="InterPro" id="IPR044742">
    <property type="entry name" value="DEAD/DEAH_RhlB"/>
</dbReference>
<protein>
    <recommendedName>
        <fullName evidence="8">Helicase</fullName>
    </recommendedName>
</protein>
<dbReference type="GO" id="GO:0003676">
    <property type="term" value="F:nucleic acid binding"/>
    <property type="evidence" value="ECO:0007669"/>
    <property type="project" value="InterPro"/>
</dbReference>
<dbReference type="PROSITE" id="PS51192">
    <property type="entry name" value="HELICASE_ATP_BIND_1"/>
    <property type="match status" value="1"/>
</dbReference>
<dbReference type="Pfam" id="PF00270">
    <property type="entry name" value="DEAD"/>
    <property type="match status" value="1"/>
</dbReference>
<feature type="domain" description="Helicase ATP-binding" evidence="5">
    <location>
        <begin position="28"/>
        <end position="196"/>
    </location>
</feature>
<dbReference type="PANTHER" id="PTHR47959">
    <property type="entry name" value="ATP-DEPENDENT RNA HELICASE RHLE-RELATED"/>
    <property type="match status" value="1"/>
</dbReference>
<feature type="domain" description="Helicase C-terminal" evidence="6">
    <location>
        <begin position="220"/>
        <end position="365"/>
    </location>
</feature>
<dbReference type="SMART" id="SM00490">
    <property type="entry name" value="HELICc"/>
    <property type="match status" value="1"/>
</dbReference>
<dbReference type="InterPro" id="IPR014001">
    <property type="entry name" value="Helicase_ATP-bd"/>
</dbReference>
<evidence type="ECO:0000256" key="2">
    <source>
        <dbReference type="ARBA" id="ARBA00022801"/>
    </source>
</evidence>
<dbReference type="InterPro" id="IPR012677">
    <property type="entry name" value="Nucleotide-bd_a/b_plait_sf"/>
</dbReference>
<dbReference type="EMBL" id="LAZR01001320">
    <property type="protein sequence ID" value="KKN46639.1"/>
    <property type="molecule type" value="Genomic_DNA"/>
</dbReference>
<keyword evidence="3" id="KW-0347">Helicase</keyword>
<keyword evidence="2" id="KW-0378">Hydrolase</keyword>
<dbReference type="GO" id="GO:0003724">
    <property type="term" value="F:RNA helicase activity"/>
    <property type="evidence" value="ECO:0007669"/>
    <property type="project" value="TreeGrafter"/>
</dbReference>
<evidence type="ECO:0000313" key="7">
    <source>
        <dbReference type="EMBL" id="KKN46639.1"/>
    </source>
</evidence>
<dbReference type="CDD" id="cd18787">
    <property type="entry name" value="SF2_C_DEAD"/>
    <property type="match status" value="1"/>
</dbReference>
<evidence type="ECO:0000259" key="5">
    <source>
        <dbReference type="PROSITE" id="PS51192"/>
    </source>
</evidence>
<comment type="caution">
    <text evidence="7">The sequence shown here is derived from an EMBL/GenBank/DDBJ whole genome shotgun (WGS) entry which is preliminary data.</text>
</comment>
<accession>A0A0F9QW09</accession>
<dbReference type="CDD" id="cd00268">
    <property type="entry name" value="DEADc"/>
    <property type="match status" value="1"/>
</dbReference>
<evidence type="ECO:0000256" key="3">
    <source>
        <dbReference type="ARBA" id="ARBA00022806"/>
    </source>
</evidence>
<evidence type="ECO:0008006" key="8">
    <source>
        <dbReference type="Google" id="ProtNLM"/>
    </source>
</evidence>
<dbReference type="InterPro" id="IPR027417">
    <property type="entry name" value="P-loop_NTPase"/>
</dbReference>
<keyword evidence="4" id="KW-0067">ATP-binding</keyword>
<gene>
    <name evidence="7" type="ORF">LCGC14_0670920</name>
</gene>
<keyword evidence="1" id="KW-0547">Nucleotide-binding</keyword>
<proteinExistence type="predicted"/>
<evidence type="ECO:0000256" key="1">
    <source>
        <dbReference type="ARBA" id="ARBA00022741"/>
    </source>
</evidence>
<dbReference type="AlphaFoldDB" id="A0A0F9QW09"/>